<name>A0A1R0X856_9BACL</name>
<dbReference type="Gene3D" id="3.40.50.360">
    <property type="match status" value="1"/>
</dbReference>
<gene>
    <name evidence="2" type="ORF">BJP51_00500</name>
</gene>
<organism evidence="2 3">
    <name type="scientific">Paenibacillus odorifer</name>
    <dbReference type="NCBI Taxonomy" id="189426"/>
    <lineage>
        <taxon>Bacteria</taxon>
        <taxon>Bacillati</taxon>
        <taxon>Bacillota</taxon>
        <taxon>Bacilli</taxon>
        <taxon>Bacillales</taxon>
        <taxon>Paenibacillaceae</taxon>
        <taxon>Paenibacillus</taxon>
    </lineage>
</organism>
<reference evidence="2 3" key="1">
    <citation type="submission" date="2016-10" db="EMBL/GenBank/DDBJ databases">
        <title>Paenibacillus species isolates.</title>
        <authorList>
            <person name="Beno S.M."/>
        </authorList>
    </citation>
    <scope>NUCLEOTIDE SEQUENCE [LARGE SCALE GENOMIC DNA]</scope>
    <source>
        <strain evidence="2 3">FSL H7-0604</strain>
    </source>
</reference>
<evidence type="ECO:0000313" key="3">
    <source>
        <dbReference type="Proteomes" id="UP000187465"/>
    </source>
</evidence>
<comment type="similarity">
    <text evidence="1">Belongs to the azoreductase type 2 family.</text>
</comment>
<dbReference type="GO" id="GO:0016491">
    <property type="term" value="F:oxidoreductase activity"/>
    <property type="evidence" value="ECO:0007669"/>
    <property type="project" value="InterPro"/>
</dbReference>
<proteinExistence type="inferred from homology"/>
<dbReference type="InterPro" id="IPR005025">
    <property type="entry name" value="FMN_Rdtase-like_dom"/>
</dbReference>
<dbReference type="Proteomes" id="UP000187465">
    <property type="component" value="Unassembled WGS sequence"/>
</dbReference>
<dbReference type="PANTHER" id="PTHR30543:SF21">
    <property type="entry name" value="NAD(P)H-DEPENDENT FMN REDUCTASE LOT6"/>
    <property type="match status" value="1"/>
</dbReference>
<dbReference type="PANTHER" id="PTHR30543">
    <property type="entry name" value="CHROMATE REDUCTASE"/>
    <property type="match status" value="1"/>
</dbReference>
<sequence>MKVMILTGSNRKEATSTKLAEHAAHFISQHGEKVTVFDLYKRPLPFYSPDEIYTEHEHLNELKQEMLAADAVILVTPEYHGSVSGVLKNAIDHLGQAHFNGKVVLSASSAGGAVGISSLLQLQAIVRNLHGINTPDWISIGGLQRKRFEVGYDGYEGGQEIEDRIHLVLEAFLNLARKIDRSAGAIQ</sequence>
<dbReference type="RefSeq" id="WP_036682135.1">
    <property type="nucleotide sequence ID" value="NZ_JARLKA010000010.1"/>
</dbReference>
<evidence type="ECO:0000313" key="2">
    <source>
        <dbReference type="EMBL" id="OMD30868.1"/>
    </source>
</evidence>
<dbReference type="GO" id="GO:0010181">
    <property type="term" value="F:FMN binding"/>
    <property type="evidence" value="ECO:0007669"/>
    <property type="project" value="TreeGrafter"/>
</dbReference>
<dbReference type="InterPro" id="IPR029039">
    <property type="entry name" value="Flavoprotein-like_sf"/>
</dbReference>
<dbReference type="InterPro" id="IPR050712">
    <property type="entry name" value="NAD(P)H-dep_reductase"/>
</dbReference>
<evidence type="ECO:0000256" key="1">
    <source>
        <dbReference type="ARBA" id="ARBA00009428"/>
    </source>
</evidence>
<comment type="caution">
    <text evidence="2">The sequence shown here is derived from an EMBL/GenBank/DDBJ whole genome shotgun (WGS) entry which is preliminary data.</text>
</comment>
<dbReference type="GO" id="GO:0005829">
    <property type="term" value="C:cytosol"/>
    <property type="evidence" value="ECO:0007669"/>
    <property type="project" value="TreeGrafter"/>
</dbReference>
<dbReference type="AlphaFoldDB" id="A0A1R0X856"/>
<dbReference type="SUPFAM" id="SSF52218">
    <property type="entry name" value="Flavoproteins"/>
    <property type="match status" value="1"/>
</dbReference>
<accession>A0A1R0X856</accession>
<dbReference type="EMBL" id="MKQP01000023">
    <property type="protein sequence ID" value="OMD30868.1"/>
    <property type="molecule type" value="Genomic_DNA"/>
</dbReference>
<protein>
    <submittedName>
        <fullName evidence="2">NADPH-dependent oxidoreductase</fullName>
    </submittedName>
</protein>
<dbReference type="Pfam" id="PF03358">
    <property type="entry name" value="FMN_red"/>
    <property type="match status" value="1"/>
</dbReference>